<keyword evidence="4" id="KW-0479">Metal-binding</keyword>
<keyword evidence="27" id="KW-1133">Transmembrane helix</keyword>
<evidence type="ECO:0000256" key="5">
    <source>
        <dbReference type="ARBA" id="ARBA00022801"/>
    </source>
</evidence>
<dbReference type="GO" id="GO:0046872">
    <property type="term" value="F:metal ion binding"/>
    <property type="evidence" value="ECO:0007669"/>
    <property type="project" value="UniProtKB-KW"/>
</dbReference>
<evidence type="ECO:0000256" key="27">
    <source>
        <dbReference type="SAM" id="Phobius"/>
    </source>
</evidence>
<dbReference type="Gene3D" id="3.30.70.360">
    <property type="match status" value="1"/>
</dbReference>
<dbReference type="SUPFAM" id="SSF55031">
    <property type="entry name" value="Bacterial exopeptidase dimerisation domain"/>
    <property type="match status" value="1"/>
</dbReference>
<evidence type="ECO:0000256" key="17">
    <source>
        <dbReference type="ARBA" id="ARBA00048402"/>
    </source>
</evidence>
<dbReference type="AlphaFoldDB" id="A0A8X7BVV7"/>
<evidence type="ECO:0000256" key="26">
    <source>
        <dbReference type="ARBA" id="ARBA00049457"/>
    </source>
</evidence>
<comment type="catalytic activity">
    <reaction evidence="26">
        <text>N-(9Z-octadecenoyl)-L-lysine + H2O = L-lysine + (9Z)-octadecenoate</text>
        <dbReference type="Rhea" id="RHEA:64192"/>
        <dbReference type="ChEBI" id="CHEBI:15377"/>
        <dbReference type="ChEBI" id="CHEBI:30823"/>
        <dbReference type="ChEBI" id="CHEBI:32551"/>
        <dbReference type="ChEBI" id="CHEBI:149731"/>
    </reaction>
    <physiologicalReaction direction="left-to-right" evidence="26">
        <dbReference type="Rhea" id="RHEA:64193"/>
    </physiologicalReaction>
</comment>
<comment type="catalytic activity">
    <reaction evidence="21">
        <text>N-(9Z-octadecenoyl)-L-tryptophan + H2O = L-tryptophan + (9Z)-octadecenoate</text>
        <dbReference type="Rhea" id="RHEA:64176"/>
        <dbReference type="ChEBI" id="CHEBI:15377"/>
        <dbReference type="ChEBI" id="CHEBI:30823"/>
        <dbReference type="ChEBI" id="CHEBI:57912"/>
        <dbReference type="ChEBI" id="CHEBI:149733"/>
    </reaction>
    <physiologicalReaction direction="left-to-right" evidence="21">
        <dbReference type="Rhea" id="RHEA:64177"/>
    </physiologicalReaction>
</comment>
<dbReference type="PANTHER" id="PTHR45962">
    <property type="entry name" value="N-FATTY-ACYL-AMINO ACID SYNTHASE/HYDROLASE PM20D1"/>
    <property type="match status" value="1"/>
</dbReference>
<dbReference type="OrthoDB" id="3064516at2759"/>
<comment type="catalytic activity">
    <reaction evidence="25">
        <text>N-(5Z,8Z,11Z,14Z-eicosatetraenoyl)-L-serine + H2O = (5Z,8Z,11Z,14Z)-eicosatetraenoate + L-serine</text>
        <dbReference type="Rhea" id="RHEA:64116"/>
        <dbReference type="ChEBI" id="CHEBI:15377"/>
        <dbReference type="ChEBI" id="CHEBI:32395"/>
        <dbReference type="ChEBI" id="CHEBI:33384"/>
        <dbReference type="ChEBI" id="CHEBI:149697"/>
    </reaction>
    <physiologicalReaction direction="left-to-right" evidence="25">
        <dbReference type="Rhea" id="RHEA:64117"/>
    </physiologicalReaction>
    <physiologicalReaction direction="right-to-left" evidence="25">
        <dbReference type="Rhea" id="RHEA:64118"/>
    </physiologicalReaction>
</comment>
<dbReference type="Proteomes" id="UP000886998">
    <property type="component" value="Unassembled WGS sequence"/>
</dbReference>
<comment type="catalytic activity">
    <reaction evidence="12">
        <text>N-(9Z-octadecenoyl)-L-tyrosine + H2O = L-tyrosine + (9Z)-octadecenoate</text>
        <dbReference type="Rhea" id="RHEA:64184"/>
        <dbReference type="ChEBI" id="CHEBI:15377"/>
        <dbReference type="ChEBI" id="CHEBI:30823"/>
        <dbReference type="ChEBI" id="CHEBI:58315"/>
        <dbReference type="ChEBI" id="CHEBI:149734"/>
    </reaction>
    <physiologicalReaction direction="left-to-right" evidence="12">
        <dbReference type="Rhea" id="RHEA:64185"/>
    </physiologicalReaction>
</comment>
<evidence type="ECO:0000256" key="8">
    <source>
        <dbReference type="ARBA" id="ARBA00046147"/>
    </source>
</evidence>
<evidence type="ECO:0000256" key="12">
    <source>
        <dbReference type="ARBA" id="ARBA00047866"/>
    </source>
</evidence>
<reference evidence="29" key="1">
    <citation type="submission" date="2020-08" db="EMBL/GenBank/DDBJ databases">
        <title>Multicomponent nature underlies the extraordinary mechanical properties of spider dragline silk.</title>
        <authorList>
            <person name="Kono N."/>
            <person name="Nakamura H."/>
            <person name="Mori M."/>
            <person name="Yoshida Y."/>
            <person name="Ohtoshi R."/>
            <person name="Malay A.D."/>
            <person name="Moran D.A.P."/>
            <person name="Tomita M."/>
            <person name="Numata K."/>
            <person name="Arakawa K."/>
        </authorList>
    </citation>
    <scope>NUCLEOTIDE SEQUENCE</scope>
</reference>
<evidence type="ECO:0000256" key="11">
    <source>
        <dbReference type="ARBA" id="ARBA00047723"/>
    </source>
</evidence>
<evidence type="ECO:0000256" key="21">
    <source>
        <dbReference type="ARBA" id="ARBA00048822"/>
    </source>
</evidence>
<dbReference type="Pfam" id="PF01546">
    <property type="entry name" value="Peptidase_M20"/>
    <property type="match status" value="1"/>
</dbReference>
<comment type="similarity">
    <text evidence="2">Belongs to the peptidase M20A family.</text>
</comment>
<comment type="caution">
    <text evidence="29">The sequence shown here is derived from an EMBL/GenBank/DDBJ whole genome shotgun (WGS) entry which is preliminary data.</text>
</comment>
<dbReference type="GO" id="GO:0006520">
    <property type="term" value="P:amino acid metabolic process"/>
    <property type="evidence" value="ECO:0007669"/>
    <property type="project" value="TreeGrafter"/>
</dbReference>
<comment type="catalytic activity">
    <reaction evidence="13">
        <text>(5Z,8Z,11Z,14Z)-eicosatetraenoate + L-phenylalanine = N-(5Z,8Z,11Z,14Z-eicosatetraenoyl)-L-phenylalanine + H2O</text>
        <dbReference type="Rhea" id="RHEA:51312"/>
        <dbReference type="ChEBI" id="CHEBI:15377"/>
        <dbReference type="ChEBI" id="CHEBI:32395"/>
        <dbReference type="ChEBI" id="CHEBI:58095"/>
        <dbReference type="ChEBI" id="CHEBI:134022"/>
    </reaction>
    <physiologicalReaction direction="left-to-right" evidence="13">
        <dbReference type="Rhea" id="RHEA:51313"/>
    </physiologicalReaction>
    <physiologicalReaction direction="right-to-left" evidence="13">
        <dbReference type="Rhea" id="RHEA:51314"/>
    </physiologicalReaction>
</comment>
<comment type="catalytic activity">
    <reaction evidence="22">
        <text>N-(9Z-octadecenoyl)-L-leucine + H2O = L-leucine + (9Z)-octadecenoate</text>
        <dbReference type="Rhea" id="RHEA:51360"/>
        <dbReference type="ChEBI" id="CHEBI:15377"/>
        <dbReference type="ChEBI" id="CHEBI:30823"/>
        <dbReference type="ChEBI" id="CHEBI:57427"/>
        <dbReference type="ChEBI" id="CHEBI:134035"/>
    </reaction>
    <physiologicalReaction direction="left-to-right" evidence="22">
        <dbReference type="Rhea" id="RHEA:51361"/>
    </physiologicalReaction>
    <physiologicalReaction direction="right-to-left" evidence="22">
        <dbReference type="Rhea" id="RHEA:51362"/>
    </physiologicalReaction>
</comment>
<comment type="catalytic activity">
    <reaction evidence="19">
        <text>N-(9Z-octadecenoyl)-L-serine + H2O = L-serine + (9Z)-octadecenoate</text>
        <dbReference type="Rhea" id="RHEA:51352"/>
        <dbReference type="ChEBI" id="CHEBI:15377"/>
        <dbReference type="ChEBI" id="CHEBI:30823"/>
        <dbReference type="ChEBI" id="CHEBI:33384"/>
        <dbReference type="ChEBI" id="CHEBI:134031"/>
    </reaction>
    <physiologicalReaction direction="left-to-right" evidence="19">
        <dbReference type="Rhea" id="RHEA:51353"/>
    </physiologicalReaction>
</comment>
<evidence type="ECO:0000256" key="16">
    <source>
        <dbReference type="ARBA" id="ARBA00048380"/>
    </source>
</evidence>
<dbReference type="InterPro" id="IPR036264">
    <property type="entry name" value="Bact_exopeptidase_dim_dom"/>
</dbReference>
<evidence type="ECO:0000256" key="24">
    <source>
        <dbReference type="ARBA" id="ARBA00048879"/>
    </source>
</evidence>
<dbReference type="Pfam" id="PF07687">
    <property type="entry name" value="M20_dimer"/>
    <property type="match status" value="1"/>
</dbReference>
<evidence type="ECO:0000256" key="20">
    <source>
        <dbReference type="ARBA" id="ARBA00048729"/>
    </source>
</evidence>
<evidence type="ECO:0000256" key="7">
    <source>
        <dbReference type="ARBA" id="ARBA00034698"/>
    </source>
</evidence>
<dbReference type="PANTHER" id="PTHR45962:SF1">
    <property type="entry name" value="N-FATTY-ACYL-AMINO ACID SYNTHASE_HYDROLASE PM20D1"/>
    <property type="match status" value="1"/>
</dbReference>
<evidence type="ECO:0000256" key="14">
    <source>
        <dbReference type="ARBA" id="ARBA00047879"/>
    </source>
</evidence>
<evidence type="ECO:0000256" key="15">
    <source>
        <dbReference type="ARBA" id="ARBA00048145"/>
    </source>
</evidence>
<dbReference type="FunFam" id="3.40.630.10:FF:000027">
    <property type="entry name" value="N-fatty-acyl-amino acid synthase/hydrolase PM20D1"/>
    <property type="match status" value="1"/>
</dbReference>
<comment type="pathway">
    <text evidence="1">Lipid metabolism; fatty acid metabolism.</text>
</comment>
<evidence type="ECO:0000256" key="1">
    <source>
        <dbReference type="ARBA" id="ARBA00004872"/>
    </source>
</evidence>
<evidence type="ECO:0000256" key="6">
    <source>
        <dbReference type="ARBA" id="ARBA00022833"/>
    </source>
</evidence>
<dbReference type="GO" id="GO:0004046">
    <property type="term" value="F:aminoacylase activity"/>
    <property type="evidence" value="ECO:0007669"/>
    <property type="project" value="UniProtKB-EC"/>
</dbReference>
<comment type="catalytic activity">
    <reaction evidence="17">
        <text>N-(5Z,8Z,11Z,14Z)-eicosatetraenoyl-glycine + H2O = (5Z,8Z,11Z,14Z)-eicosatetraenoate + glycine</text>
        <dbReference type="Rhea" id="RHEA:64108"/>
        <dbReference type="ChEBI" id="CHEBI:15377"/>
        <dbReference type="ChEBI" id="CHEBI:32395"/>
        <dbReference type="ChEBI" id="CHEBI:57305"/>
        <dbReference type="ChEBI" id="CHEBI:59002"/>
    </reaction>
    <physiologicalReaction direction="left-to-right" evidence="17">
        <dbReference type="Rhea" id="RHEA:64109"/>
    </physiologicalReaction>
    <physiologicalReaction direction="right-to-left" evidence="17">
        <dbReference type="Rhea" id="RHEA:64110"/>
    </physiologicalReaction>
</comment>
<evidence type="ECO:0000256" key="4">
    <source>
        <dbReference type="ARBA" id="ARBA00022723"/>
    </source>
</evidence>
<evidence type="ECO:0000256" key="13">
    <source>
        <dbReference type="ARBA" id="ARBA00047874"/>
    </source>
</evidence>
<dbReference type="GO" id="GO:1990845">
    <property type="term" value="P:adaptive thermogenesis"/>
    <property type="evidence" value="ECO:0007669"/>
    <property type="project" value="UniProtKB-ARBA"/>
</dbReference>
<comment type="catalytic activity">
    <reaction evidence="24">
        <text>L-phenylalanine + (9Z)-octadecenoate = N-(9Z-octadecenoyl)-L-phenylalanine + H2O</text>
        <dbReference type="Rhea" id="RHEA:51300"/>
        <dbReference type="ChEBI" id="CHEBI:15377"/>
        <dbReference type="ChEBI" id="CHEBI:30823"/>
        <dbReference type="ChEBI" id="CHEBI:58095"/>
        <dbReference type="ChEBI" id="CHEBI:134020"/>
    </reaction>
    <physiologicalReaction direction="left-to-right" evidence="24">
        <dbReference type="Rhea" id="RHEA:51301"/>
    </physiologicalReaction>
    <physiologicalReaction direction="right-to-left" evidence="24">
        <dbReference type="Rhea" id="RHEA:51302"/>
    </physiologicalReaction>
</comment>
<comment type="pathway">
    <text evidence="7">Amino-acid metabolism.</text>
</comment>
<protein>
    <recommendedName>
        <fullName evidence="28">Peptidase M20 dimerisation domain-containing protein</fullName>
    </recommendedName>
</protein>
<comment type="catalytic activity">
    <reaction evidence="11">
        <text>N-octadecanoyl-L-phenylalanine + H2O = octadecanoate + L-phenylalanine</text>
        <dbReference type="Rhea" id="RHEA:64128"/>
        <dbReference type="ChEBI" id="CHEBI:15377"/>
        <dbReference type="ChEBI" id="CHEBI:25629"/>
        <dbReference type="ChEBI" id="CHEBI:58095"/>
        <dbReference type="ChEBI" id="CHEBI:149700"/>
    </reaction>
    <physiologicalReaction direction="left-to-right" evidence="11">
        <dbReference type="Rhea" id="RHEA:64129"/>
    </physiologicalReaction>
</comment>
<dbReference type="SUPFAM" id="SSF53187">
    <property type="entry name" value="Zn-dependent exopeptidases"/>
    <property type="match status" value="1"/>
</dbReference>
<keyword evidence="5" id="KW-0378">Hydrolase</keyword>
<evidence type="ECO:0000256" key="23">
    <source>
        <dbReference type="ARBA" id="ARBA00048840"/>
    </source>
</evidence>
<gene>
    <name evidence="29" type="primary">pm20d1</name>
    <name evidence="29" type="ORF">TNIN_390371</name>
</gene>
<dbReference type="GO" id="GO:0043605">
    <property type="term" value="P:amide catabolic process"/>
    <property type="evidence" value="ECO:0007669"/>
    <property type="project" value="UniProtKB-ARBA"/>
</dbReference>
<comment type="catalytic activity">
    <reaction evidence="15">
        <text>N-(9Z-octadecenoyl)-L-methionine + H2O = (9Z)-octadecenoate + L-methionine</text>
        <dbReference type="Rhea" id="RHEA:64144"/>
        <dbReference type="ChEBI" id="CHEBI:15377"/>
        <dbReference type="ChEBI" id="CHEBI:30823"/>
        <dbReference type="ChEBI" id="CHEBI:57844"/>
        <dbReference type="ChEBI" id="CHEBI:149732"/>
    </reaction>
    <physiologicalReaction direction="left-to-right" evidence="15">
        <dbReference type="Rhea" id="RHEA:64145"/>
    </physiologicalReaction>
</comment>
<keyword evidence="30" id="KW-1185">Reference proteome</keyword>
<comment type="function">
    <text evidence="8">Secreted enzyme that regulates the endogenous N-fatty acyl amino acid (NAAs) tissue and circulating levels by functioning as a bidirectional NAA synthase/hydrolase. It condenses free fatty acids and free amino acids to generate NAAs and bidirectionally catalyzes the reverse hydrolysis reaction. Some of these NAAs stimulate oxidative metabolism via mitochondrial uncoupling, increasing energy expenditure in a UPC1-independent manner. Thereby, this secreted protein may indirectly regulate whole body energy expenditure. PM20D1 circulates in tight association with both low- and high-density (LDL and HDL,respectively) lipoprotein particles.</text>
</comment>
<evidence type="ECO:0000256" key="2">
    <source>
        <dbReference type="ARBA" id="ARBA00006247"/>
    </source>
</evidence>
<feature type="transmembrane region" description="Helical" evidence="27">
    <location>
        <begin position="7"/>
        <end position="32"/>
    </location>
</feature>
<evidence type="ECO:0000256" key="22">
    <source>
        <dbReference type="ARBA" id="ARBA00048827"/>
    </source>
</evidence>
<dbReference type="InterPro" id="IPR011650">
    <property type="entry name" value="Peptidase_M20_dimer"/>
</dbReference>
<keyword evidence="6" id="KW-0862">Zinc</keyword>
<evidence type="ECO:0000256" key="19">
    <source>
        <dbReference type="ARBA" id="ARBA00048597"/>
    </source>
</evidence>
<comment type="catalytic activity">
    <reaction evidence="9">
        <text>(9Z)-octadecenoate + glycine = N-(9Z-octadecenoyl)glycine + H2O</text>
        <dbReference type="Rhea" id="RHEA:51316"/>
        <dbReference type="ChEBI" id="CHEBI:15377"/>
        <dbReference type="ChEBI" id="CHEBI:30823"/>
        <dbReference type="ChEBI" id="CHEBI:57305"/>
        <dbReference type="ChEBI" id="CHEBI:133992"/>
    </reaction>
    <physiologicalReaction direction="right-to-left" evidence="9">
        <dbReference type="Rhea" id="RHEA:51318"/>
    </physiologicalReaction>
</comment>
<dbReference type="Gene3D" id="1.10.150.900">
    <property type="match status" value="1"/>
</dbReference>
<comment type="catalytic activity">
    <reaction evidence="20">
        <text>N-(9Z-octadecenoyl)-L-glutamine + H2O = L-glutamine + (9Z)-octadecenoate</text>
        <dbReference type="Rhea" id="RHEA:51356"/>
        <dbReference type="ChEBI" id="CHEBI:15377"/>
        <dbReference type="ChEBI" id="CHEBI:30823"/>
        <dbReference type="ChEBI" id="CHEBI:58359"/>
        <dbReference type="ChEBI" id="CHEBI:134033"/>
    </reaction>
    <physiologicalReaction direction="left-to-right" evidence="20">
        <dbReference type="Rhea" id="RHEA:51357"/>
    </physiologicalReaction>
</comment>
<dbReference type="InterPro" id="IPR047177">
    <property type="entry name" value="Pept_M20A"/>
</dbReference>
<proteinExistence type="inferred from homology"/>
<feature type="domain" description="Peptidase M20 dimerisation" evidence="28">
    <location>
        <begin position="246"/>
        <end position="389"/>
    </location>
</feature>
<keyword evidence="3" id="KW-0645">Protease</keyword>
<keyword evidence="27" id="KW-0812">Transmembrane</keyword>
<comment type="catalytic activity">
    <reaction evidence="18">
        <text>an N-acyl-L-amino acid + H2O = an L-alpha-amino acid + a carboxylate</text>
        <dbReference type="Rhea" id="RHEA:15565"/>
        <dbReference type="ChEBI" id="CHEBI:15377"/>
        <dbReference type="ChEBI" id="CHEBI:29067"/>
        <dbReference type="ChEBI" id="CHEBI:59869"/>
        <dbReference type="ChEBI" id="CHEBI:59874"/>
        <dbReference type="EC" id="3.5.1.14"/>
    </reaction>
    <physiologicalReaction direction="left-to-right" evidence="18">
        <dbReference type="Rhea" id="RHEA:15566"/>
    </physiologicalReaction>
    <physiologicalReaction direction="right-to-left" evidence="18">
        <dbReference type="Rhea" id="RHEA:15567"/>
    </physiologicalReaction>
</comment>
<evidence type="ECO:0000256" key="18">
    <source>
        <dbReference type="ARBA" id="ARBA00048579"/>
    </source>
</evidence>
<dbReference type="GO" id="GO:0043604">
    <property type="term" value="P:amide biosynthetic process"/>
    <property type="evidence" value="ECO:0007669"/>
    <property type="project" value="TreeGrafter"/>
</dbReference>
<dbReference type="GO" id="GO:0006629">
    <property type="term" value="P:lipid metabolic process"/>
    <property type="evidence" value="ECO:0007669"/>
    <property type="project" value="UniProtKB-ARBA"/>
</dbReference>
<dbReference type="FunFam" id="1.10.150.900:FF:000003">
    <property type="entry name" value="N-fatty-acyl-amino acid synthase/hydrolase PM20D1"/>
    <property type="match status" value="1"/>
</dbReference>
<comment type="catalytic activity">
    <reaction evidence="23">
        <text>an N-acyl-aromatic L-alpha-amino acid + H2O = an aromatic L-alpha-amino acid + a carboxylate</text>
        <dbReference type="Rhea" id="RHEA:54184"/>
        <dbReference type="ChEBI" id="CHEBI:15377"/>
        <dbReference type="ChEBI" id="CHEBI:29067"/>
        <dbReference type="ChEBI" id="CHEBI:84824"/>
        <dbReference type="ChEBI" id="CHEBI:138093"/>
        <dbReference type="EC" id="3.5.1.114"/>
    </reaction>
    <physiologicalReaction direction="left-to-right" evidence="23">
        <dbReference type="Rhea" id="RHEA:54185"/>
    </physiologicalReaction>
    <physiologicalReaction direction="right-to-left" evidence="23">
        <dbReference type="Rhea" id="RHEA:54186"/>
    </physiologicalReaction>
</comment>
<organism evidence="29 30">
    <name type="scientific">Trichonephila inaurata madagascariensis</name>
    <dbReference type="NCBI Taxonomy" id="2747483"/>
    <lineage>
        <taxon>Eukaryota</taxon>
        <taxon>Metazoa</taxon>
        <taxon>Ecdysozoa</taxon>
        <taxon>Arthropoda</taxon>
        <taxon>Chelicerata</taxon>
        <taxon>Arachnida</taxon>
        <taxon>Araneae</taxon>
        <taxon>Araneomorphae</taxon>
        <taxon>Entelegynae</taxon>
        <taxon>Araneoidea</taxon>
        <taxon>Nephilidae</taxon>
        <taxon>Trichonephila</taxon>
        <taxon>Trichonephila inaurata</taxon>
    </lineage>
</organism>
<sequence>MSKTTKLICFVFLSIINLILILLGIAIFRAVVLPKEHLPVLCSTNDIDYVSDQRGLSNHLSEALKFQTVNYAEHTYIRDEIHKFVLYIAKSFPVLHKSPLVSREVVNDLSLLYHVKGSNKSLKPYLLAGHLDVVPVEELYWEVPPFSGEIKNGYIWGRGSIDCKHVVMGILEALEYLLEKGYKPQRSFYIAFGHDEESNGLDGAQSISSLLKSRNIKLEYILDEGTFVLEDLIPGINFPVALISTSEKGALNIELSVKDAPGHSSFPKRESPIVILSKALGKLEGDMFPSSFGKGPEITMLEELAYCAPLPLKTVLANTWLFKPFIPLFMRQPIMSAVHRTTTAVTIVKGGNKLNVIPSTAVGSVNFRIHPAQTVQEVLEYVKNIINDNRVKIKVLSEHQPHPISPIDSFGYLNIKKSIKQIYKEACVVPNLLIANTDTKWYLDFTDSIYRFSLVRMKMNETRRFHGHNERIAIKNYVEVVNFYVHLIKNSDETEVIIKHEHSEL</sequence>
<dbReference type="EMBL" id="BMAV01003903">
    <property type="protein sequence ID" value="GFY43879.1"/>
    <property type="molecule type" value="Genomic_DNA"/>
</dbReference>
<evidence type="ECO:0000256" key="3">
    <source>
        <dbReference type="ARBA" id="ARBA00022670"/>
    </source>
</evidence>
<comment type="catalytic activity">
    <reaction evidence="14">
        <text>N-hexadecanoyl-L-phenylalanine + H2O = hexadecanoate + L-phenylalanine</text>
        <dbReference type="Rhea" id="RHEA:64124"/>
        <dbReference type="ChEBI" id="CHEBI:7896"/>
        <dbReference type="ChEBI" id="CHEBI:15377"/>
        <dbReference type="ChEBI" id="CHEBI:58095"/>
        <dbReference type="ChEBI" id="CHEBI:149699"/>
    </reaction>
    <physiologicalReaction direction="left-to-right" evidence="14">
        <dbReference type="Rhea" id="RHEA:64125"/>
    </physiologicalReaction>
</comment>
<dbReference type="GO" id="GO:0008233">
    <property type="term" value="F:peptidase activity"/>
    <property type="evidence" value="ECO:0007669"/>
    <property type="project" value="UniProtKB-KW"/>
</dbReference>
<dbReference type="InterPro" id="IPR002933">
    <property type="entry name" value="Peptidase_M20"/>
</dbReference>
<keyword evidence="27" id="KW-0472">Membrane</keyword>
<dbReference type="GO" id="GO:0006508">
    <property type="term" value="P:proteolysis"/>
    <property type="evidence" value="ECO:0007669"/>
    <property type="project" value="UniProtKB-KW"/>
</dbReference>
<evidence type="ECO:0000256" key="25">
    <source>
        <dbReference type="ARBA" id="ARBA00049100"/>
    </source>
</evidence>
<comment type="catalytic activity">
    <reaction evidence="10">
        <text>N-(4Z,7Z,10Z,13Z,16Z,19Z-docosahexaenoyl)-L-phenylalanine + H2O = (4Z,7Z,10Z,13Z,16Z,19Z)-docosahexaenoate + L-phenylalanine</text>
        <dbReference type="Rhea" id="RHEA:64132"/>
        <dbReference type="ChEBI" id="CHEBI:15377"/>
        <dbReference type="ChEBI" id="CHEBI:58095"/>
        <dbReference type="ChEBI" id="CHEBI:77016"/>
        <dbReference type="ChEBI" id="CHEBI:149701"/>
    </reaction>
    <physiologicalReaction direction="left-to-right" evidence="10">
        <dbReference type="Rhea" id="RHEA:64133"/>
    </physiologicalReaction>
</comment>
<evidence type="ECO:0000256" key="9">
    <source>
        <dbReference type="ARBA" id="ARBA00047450"/>
    </source>
</evidence>
<evidence type="ECO:0000313" key="29">
    <source>
        <dbReference type="EMBL" id="GFY43879.1"/>
    </source>
</evidence>
<comment type="catalytic activity">
    <reaction evidence="16">
        <text>N-(9Z-octadecenoyl)-L-asparagine + H2O = L-asparagine + (9Z)-octadecenoate</text>
        <dbReference type="Rhea" id="RHEA:64136"/>
        <dbReference type="ChEBI" id="CHEBI:15377"/>
        <dbReference type="ChEBI" id="CHEBI:30823"/>
        <dbReference type="ChEBI" id="CHEBI:58048"/>
        <dbReference type="ChEBI" id="CHEBI:149730"/>
    </reaction>
    <physiologicalReaction direction="left-to-right" evidence="16">
        <dbReference type="Rhea" id="RHEA:64137"/>
    </physiologicalReaction>
</comment>
<dbReference type="Gene3D" id="3.40.630.10">
    <property type="entry name" value="Zn peptidases"/>
    <property type="match status" value="1"/>
</dbReference>
<dbReference type="GO" id="GO:0005576">
    <property type="term" value="C:extracellular region"/>
    <property type="evidence" value="ECO:0007669"/>
    <property type="project" value="UniProtKB-ARBA"/>
</dbReference>
<accession>A0A8X7BVV7</accession>
<evidence type="ECO:0000313" key="30">
    <source>
        <dbReference type="Proteomes" id="UP000886998"/>
    </source>
</evidence>
<evidence type="ECO:0000259" key="28">
    <source>
        <dbReference type="Pfam" id="PF07687"/>
    </source>
</evidence>
<evidence type="ECO:0000256" key="10">
    <source>
        <dbReference type="ARBA" id="ARBA00047567"/>
    </source>
</evidence>
<name>A0A8X7BVV7_9ARAC</name>